<dbReference type="AlphaFoldDB" id="A0A7S1FCH5"/>
<dbReference type="EMBL" id="HBFQ01044251">
    <property type="protein sequence ID" value="CAD8856991.1"/>
    <property type="molecule type" value="Transcribed_RNA"/>
</dbReference>
<proteinExistence type="predicted"/>
<sequence>MVSQQKMIAEAVRPGQVETELRFVIENARCLSHDPNPLLDFFKNDRVIAELELDGQKIKKGFALGYFSSAICYCPCFWPHQLCAGTPISVCCRICAVDAAVKAHHLVLREQSIEYRVEKYPAMGASKDYSADIGCHCCDGNAGGFHEVYPLCDVSSIGVEPCQAQCCGANVAPDTMVLKVSSLHGGQFAAAAMDAPKNGADFAKMVLAQKQKQESNMQIPPDVLEAYTKYMSTKFSAAGLPPWAQQAQMAAKPTAQVLGNPAGGGKDLATQIAELKALKDSGALDDEEFKAAKAKLVG</sequence>
<dbReference type="Pfam" id="PF09851">
    <property type="entry name" value="SHOCT"/>
    <property type="match status" value="1"/>
</dbReference>
<reference evidence="2" key="1">
    <citation type="submission" date="2021-01" db="EMBL/GenBank/DDBJ databases">
        <authorList>
            <person name="Corre E."/>
            <person name="Pelletier E."/>
            <person name="Niang G."/>
            <person name="Scheremetjew M."/>
            <person name="Finn R."/>
            <person name="Kale V."/>
            <person name="Holt S."/>
            <person name="Cochrane G."/>
            <person name="Meng A."/>
            <person name="Brown T."/>
            <person name="Cohen L."/>
        </authorList>
    </citation>
    <scope>NUCLEOTIDE SEQUENCE</scope>
</reference>
<protein>
    <recommendedName>
        <fullName evidence="1">SHOCT domain-containing protein</fullName>
    </recommendedName>
</protein>
<accession>A0A7S1FCH5</accession>
<organism evidence="2">
    <name type="scientific">Noctiluca scintillans</name>
    <name type="common">Sea sparkle</name>
    <name type="synonym">Red tide dinoflagellate</name>
    <dbReference type="NCBI Taxonomy" id="2966"/>
    <lineage>
        <taxon>Eukaryota</taxon>
        <taxon>Sar</taxon>
        <taxon>Alveolata</taxon>
        <taxon>Dinophyceae</taxon>
        <taxon>Noctilucales</taxon>
        <taxon>Noctilucaceae</taxon>
        <taxon>Noctiluca</taxon>
    </lineage>
</organism>
<gene>
    <name evidence="2" type="ORF">NSCI0253_LOCUS31343</name>
</gene>
<feature type="domain" description="SHOCT" evidence="1">
    <location>
        <begin position="270"/>
        <end position="296"/>
    </location>
</feature>
<dbReference type="InterPro" id="IPR018649">
    <property type="entry name" value="SHOCT"/>
</dbReference>
<evidence type="ECO:0000313" key="2">
    <source>
        <dbReference type="EMBL" id="CAD8856991.1"/>
    </source>
</evidence>
<evidence type="ECO:0000259" key="1">
    <source>
        <dbReference type="Pfam" id="PF09851"/>
    </source>
</evidence>
<name>A0A7S1FCH5_NOCSC</name>